<keyword evidence="2" id="KW-0472">Membrane</keyword>
<reference evidence="3 4" key="1">
    <citation type="journal article" date="2019" name="Int. J. Syst. Evol. Microbiol.">
        <title>The Global Catalogue of Microorganisms (GCM) 10K type strain sequencing project: providing services to taxonomists for standard genome sequencing and annotation.</title>
        <authorList>
            <consortium name="The Broad Institute Genomics Platform"/>
            <consortium name="The Broad Institute Genome Sequencing Center for Infectious Disease"/>
            <person name="Wu L."/>
            <person name="Ma J."/>
        </authorList>
    </citation>
    <scope>NUCLEOTIDE SEQUENCE [LARGE SCALE GENOMIC DNA]</scope>
    <source>
        <strain evidence="3 4">JCM 13244</strain>
    </source>
</reference>
<keyword evidence="2" id="KW-0812">Transmembrane</keyword>
<proteinExistence type="predicted"/>
<sequence>MFGGVWSDVLDQAERVLPVRVEGAEAVGGDSPLQSVRSKDRGGPACRGRKPSRGGGKAPRLLRDPRPALVAAVRCTGPLVLVLLAVPGRRSRVAAALVLLLVLWVVLLGCCPVGRVCGVVS</sequence>
<evidence type="ECO:0000313" key="3">
    <source>
        <dbReference type="EMBL" id="GAA1703501.1"/>
    </source>
</evidence>
<evidence type="ECO:0000313" key="4">
    <source>
        <dbReference type="Proteomes" id="UP001499947"/>
    </source>
</evidence>
<feature type="transmembrane region" description="Helical" evidence="2">
    <location>
        <begin position="93"/>
        <end position="115"/>
    </location>
</feature>
<keyword evidence="4" id="KW-1185">Reference proteome</keyword>
<dbReference type="Proteomes" id="UP001499947">
    <property type="component" value="Unassembled WGS sequence"/>
</dbReference>
<accession>A0ABN2IF48</accession>
<organism evidence="3 4">
    <name type="scientific">Streptomyces yatensis</name>
    <dbReference type="NCBI Taxonomy" id="155177"/>
    <lineage>
        <taxon>Bacteria</taxon>
        <taxon>Bacillati</taxon>
        <taxon>Actinomycetota</taxon>
        <taxon>Actinomycetes</taxon>
        <taxon>Kitasatosporales</taxon>
        <taxon>Streptomycetaceae</taxon>
        <taxon>Streptomyces</taxon>
        <taxon>Streptomyces violaceusniger group</taxon>
    </lineage>
</organism>
<gene>
    <name evidence="3" type="ORF">GCM10009680_50580</name>
</gene>
<keyword evidence="2" id="KW-1133">Transmembrane helix</keyword>
<evidence type="ECO:0000256" key="1">
    <source>
        <dbReference type="SAM" id="MobiDB-lite"/>
    </source>
</evidence>
<comment type="caution">
    <text evidence="3">The sequence shown here is derived from an EMBL/GenBank/DDBJ whole genome shotgun (WGS) entry which is preliminary data.</text>
</comment>
<protein>
    <submittedName>
        <fullName evidence="3">Uncharacterized protein</fullName>
    </submittedName>
</protein>
<feature type="transmembrane region" description="Helical" evidence="2">
    <location>
        <begin position="68"/>
        <end position="86"/>
    </location>
</feature>
<evidence type="ECO:0000256" key="2">
    <source>
        <dbReference type="SAM" id="Phobius"/>
    </source>
</evidence>
<feature type="region of interest" description="Disordered" evidence="1">
    <location>
        <begin position="28"/>
        <end position="60"/>
    </location>
</feature>
<dbReference type="EMBL" id="BAAALR010000057">
    <property type="protein sequence ID" value="GAA1703501.1"/>
    <property type="molecule type" value="Genomic_DNA"/>
</dbReference>
<name>A0ABN2IF48_9ACTN</name>